<dbReference type="PANTHER" id="PTHR42756">
    <property type="entry name" value="TRANSCRIPTIONAL REGULATOR, MARR"/>
    <property type="match status" value="1"/>
</dbReference>
<evidence type="ECO:0000256" key="2">
    <source>
        <dbReference type="ARBA" id="ARBA00023125"/>
    </source>
</evidence>
<dbReference type="EMBL" id="JBFMIA010000002">
    <property type="protein sequence ID" value="MEW9500935.1"/>
    <property type="molecule type" value="Genomic_DNA"/>
</dbReference>
<keyword evidence="1" id="KW-0805">Transcription regulation</keyword>
<accession>A0ABV3Q0S5</accession>
<name>A0ABV3Q0S5_9BACL</name>
<keyword evidence="6" id="KW-1185">Reference proteome</keyword>
<evidence type="ECO:0000256" key="1">
    <source>
        <dbReference type="ARBA" id="ARBA00023015"/>
    </source>
</evidence>
<dbReference type="PROSITE" id="PS50995">
    <property type="entry name" value="HTH_MARR_2"/>
    <property type="match status" value="1"/>
</dbReference>
<dbReference type="SUPFAM" id="SSF46785">
    <property type="entry name" value="Winged helix' DNA-binding domain"/>
    <property type="match status" value="1"/>
</dbReference>
<evidence type="ECO:0000313" key="5">
    <source>
        <dbReference type="EMBL" id="MEW9500935.1"/>
    </source>
</evidence>
<evidence type="ECO:0000256" key="3">
    <source>
        <dbReference type="ARBA" id="ARBA00023163"/>
    </source>
</evidence>
<dbReference type="InterPro" id="IPR036390">
    <property type="entry name" value="WH_DNA-bd_sf"/>
</dbReference>
<keyword evidence="3" id="KW-0804">Transcription</keyword>
<dbReference type="PROSITE" id="PS01117">
    <property type="entry name" value="HTH_MARR_1"/>
    <property type="match status" value="1"/>
</dbReference>
<keyword evidence="2" id="KW-0238">DNA-binding</keyword>
<proteinExistence type="predicted"/>
<dbReference type="Gene3D" id="1.10.10.10">
    <property type="entry name" value="Winged helix-like DNA-binding domain superfamily/Winged helix DNA-binding domain"/>
    <property type="match status" value="1"/>
</dbReference>
<dbReference type="InterPro" id="IPR000835">
    <property type="entry name" value="HTH_MarR-typ"/>
</dbReference>
<reference evidence="5 6" key="1">
    <citation type="journal article" date="1979" name="Int. J. Syst. Evol. Microbiol.">
        <title>Bacillus globisporus subsp. marinus subsp. nov.</title>
        <authorList>
            <person name="Liu H."/>
        </authorList>
    </citation>
    <scope>NUCLEOTIDE SEQUENCE [LARGE SCALE GENOMIC DNA]</scope>
    <source>
        <strain evidence="5 6">DSM 1297</strain>
    </source>
</reference>
<sequence>MENQRSYESAGRWLSTVHRYGYMHLSKTFDEYGLGEGQVKFLMVLFEKKEQTQEQMANVLNIDKTTTARAVKKLEDEGYVTRKPHATDRRSHLVCLTAKALDMEPMIRSILKDWTNTLTEDFTDEEKVIVVGLLKRMATNAIAKIKQEEGVKEK</sequence>
<dbReference type="InterPro" id="IPR023187">
    <property type="entry name" value="Tscrpt_reg_MarR-type_CS"/>
</dbReference>
<dbReference type="Pfam" id="PF01047">
    <property type="entry name" value="MarR"/>
    <property type="match status" value="1"/>
</dbReference>
<gene>
    <name evidence="5" type="ORF">AB1471_03850</name>
</gene>
<dbReference type="PANTHER" id="PTHR42756:SF2">
    <property type="entry name" value="MARR FAMILY REGULATORY PROTEIN"/>
    <property type="match status" value="1"/>
</dbReference>
<dbReference type="RefSeq" id="WP_367778281.1">
    <property type="nucleotide sequence ID" value="NZ_JBFMIA010000002.1"/>
</dbReference>
<dbReference type="PRINTS" id="PR00598">
    <property type="entry name" value="HTHMARR"/>
</dbReference>
<evidence type="ECO:0000313" key="6">
    <source>
        <dbReference type="Proteomes" id="UP001556040"/>
    </source>
</evidence>
<organism evidence="5 6">
    <name type="scientific">Jeotgalibacillus marinus</name>
    <dbReference type="NCBI Taxonomy" id="86667"/>
    <lineage>
        <taxon>Bacteria</taxon>
        <taxon>Bacillati</taxon>
        <taxon>Bacillota</taxon>
        <taxon>Bacilli</taxon>
        <taxon>Bacillales</taxon>
        <taxon>Caryophanaceae</taxon>
        <taxon>Jeotgalibacillus</taxon>
    </lineage>
</organism>
<feature type="domain" description="HTH marR-type" evidence="4">
    <location>
        <begin position="1"/>
        <end position="139"/>
    </location>
</feature>
<protein>
    <submittedName>
        <fullName evidence="5">MarR family transcriptional regulator</fullName>
    </submittedName>
</protein>
<comment type="caution">
    <text evidence="5">The sequence shown here is derived from an EMBL/GenBank/DDBJ whole genome shotgun (WGS) entry which is preliminary data.</text>
</comment>
<dbReference type="SMART" id="SM00347">
    <property type="entry name" value="HTH_MARR"/>
    <property type="match status" value="1"/>
</dbReference>
<dbReference type="InterPro" id="IPR036388">
    <property type="entry name" value="WH-like_DNA-bd_sf"/>
</dbReference>
<dbReference type="Proteomes" id="UP001556040">
    <property type="component" value="Unassembled WGS sequence"/>
</dbReference>
<evidence type="ECO:0000259" key="4">
    <source>
        <dbReference type="PROSITE" id="PS50995"/>
    </source>
</evidence>